<organism evidence="6 7">
    <name type="scientific">Lutimaribacter pacificus</name>
    <dbReference type="NCBI Taxonomy" id="391948"/>
    <lineage>
        <taxon>Bacteria</taxon>
        <taxon>Pseudomonadati</taxon>
        <taxon>Pseudomonadota</taxon>
        <taxon>Alphaproteobacteria</taxon>
        <taxon>Rhodobacterales</taxon>
        <taxon>Roseobacteraceae</taxon>
        <taxon>Lutimaribacter</taxon>
    </lineage>
</organism>
<dbReference type="GO" id="GO:0004803">
    <property type="term" value="F:transposase activity"/>
    <property type="evidence" value="ECO:0007669"/>
    <property type="project" value="InterPro"/>
</dbReference>
<protein>
    <submittedName>
        <fullName evidence="6">Transposase (Or an inactivated derivative)</fullName>
    </submittedName>
</protein>
<comment type="similarity">
    <text evidence="2">Belongs to the transposase mutator family.</text>
</comment>
<keyword evidence="7" id="KW-1185">Reference proteome</keyword>
<dbReference type="GO" id="GO:0006313">
    <property type="term" value="P:DNA transposition"/>
    <property type="evidence" value="ECO:0007669"/>
    <property type="project" value="InterPro"/>
</dbReference>
<evidence type="ECO:0000256" key="3">
    <source>
        <dbReference type="ARBA" id="ARBA00022578"/>
    </source>
</evidence>
<sequence length="459" mass="51127">MTKPMMDLRELVEKSADADLLRDMIGFAAERLMELEVGAKTGADYGEKNPARLVQRNGYRDRDWQTRAGNVELRIPKLRSGSYFPSFLEPRRATEKALTAVIQEAYVHGVSTRSMDDLVQAMGGTGISKSQVSRLCEEIDERVDTFLTRPIEGEWPYLWIDATYLKVRQGGRIVSVAVTIAVGVNTDGRREVLGMSIGPSEAETFWTDFLRDLVRRGLNGVKLVISDAHEGIKAATARVLSTTWQRCRVHFQRNALAHAGKSSRRVISAFIATAFAQPDHAAAKTQWRNVADQMRGKLPKLATLMDGAEEDVLAYMTFPQQHRAKLHSTNPIERLNGEIKRRTDVVGIFPNEASIRRLVGAILMEQTEEWAVQRSRYMTLETLGPSAMIPSSACLPRRRTDQLGAPKTSWPALSYTTNWDVIDECGEGAFLLDDLESTASVVDHGFDLASIANNSFIGK</sequence>
<accession>A0A1H0KDP6</accession>
<evidence type="ECO:0000313" key="7">
    <source>
        <dbReference type="Proteomes" id="UP000324252"/>
    </source>
</evidence>
<dbReference type="Proteomes" id="UP000324252">
    <property type="component" value="Unassembled WGS sequence"/>
</dbReference>
<dbReference type="PANTHER" id="PTHR33217:SF7">
    <property type="entry name" value="TRANSPOSASE FOR INSERTION SEQUENCE ELEMENT IS1081"/>
    <property type="match status" value="1"/>
</dbReference>
<dbReference type="NCBIfam" id="NF033543">
    <property type="entry name" value="transpos_IS256"/>
    <property type="match status" value="1"/>
</dbReference>
<evidence type="ECO:0000256" key="4">
    <source>
        <dbReference type="ARBA" id="ARBA00023125"/>
    </source>
</evidence>
<keyword evidence="3" id="KW-0815">Transposition</keyword>
<dbReference type="AlphaFoldDB" id="A0A1H0KDP6"/>
<evidence type="ECO:0000256" key="2">
    <source>
        <dbReference type="ARBA" id="ARBA00010961"/>
    </source>
</evidence>
<dbReference type="Pfam" id="PF00872">
    <property type="entry name" value="Transposase_mut"/>
    <property type="match status" value="1"/>
</dbReference>
<dbReference type="EMBL" id="FQZZ01000007">
    <property type="protein sequence ID" value="SHK63774.1"/>
    <property type="molecule type" value="Genomic_DNA"/>
</dbReference>
<comment type="function">
    <text evidence="1">Required for the transposition of the insertion element.</text>
</comment>
<dbReference type="InterPro" id="IPR001207">
    <property type="entry name" value="Transposase_mutator"/>
</dbReference>
<keyword evidence="4" id="KW-0238">DNA-binding</keyword>
<dbReference type="GO" id="GO:0003677">
    <property type="term" value="F:DNA binding"/>
    <property type="evidence" value="ECO:0007669"/>
    <property type="project" value="UniProtKB-KW"/>
</dbReference>
<evidence type="ECO:0000256" key="1">
    <source>
        <dbReference type="ARBA" id="ARBA00002190"/>
    </source>
</evidence>
<reference evidence="6 7" key="1">
    <citation type="submission" date="2016-11" db="EMBL/GenBank/DDBJ databases">
        <authorList>
            <person name="Varghese N."/>
            <person name="Submissions S."/>
        </authorList>
    </citation>
    <scope>NUCLEOTIDE SEQUENCE [LARGE SCALE GENOMIC DNA]</scope>
    <source>
        <strain evidence="6 7">DSM 29620</strain>
    </source>
</reference>
<gene>
    <name evidence="6" type="ORF">SAMN05444142_10770</name>
</gene>
<name>A0A1H0KDP6_9RHOB</name>
<evidence type="ECO:0000313" key="6">
    <source>
        <dbReference type="EMBL" id="SHK63774.1"/>
    </source>
</evidence>
<keyword evidence="5" id="KW-0233">DNA recombination</keyword>
<dbReference type="PANTHER" id="PTHR33217">
    <property type="entry name" value="TRANSPOSASE FOR INSERTION SEQUENCE ELEMENT IS1081"/>
    <property type="match status" value="1"/>
</dbReference>
<proteinExistence type="inferred from homology"/>
<evidence type="ECO:0000256" key="5">
    <source>
        <dbReference type="ARBA" id="ARBA00023172"/>
    </source>
</evidence>